<keyword evidence="3" id="KW-0862">Zinc</keyword>
<dbReference type="OrthoDB" id="10261079at2759"/>
<proteinExistence type="predicted"/>
<accession>A0A078AD76</accession>
<evidence type="ECO:0000256" key="4">
    <source>
        <dbReference type="SAM" id="MobiDB-lite"/>
    </source>
</evidence>
<dbReference type="OMA" id="PEGSCTY"/>
<feature type="domain" description="CHORD" evidence="5">
    <location>
        <begin position="8"/>
        <end position="67"/>
    </location>
</feature>
<sequence length="199" mass="22942">MEDTVKTCKRQGCNKSYKESENDGTACKFHSGKPIFHDLKKGWSCCNQIVYDWNEFQNMVGCCTGELSLSLSKQQVHIRMRTLEKERIAQLKTAADFNREQEEKKKKEEEEKQKLAESGAEKQPVLSKDGKFICGNKGCAKRSFVPEENNDTACDFHSGDAVFHDLKKYWSCCQKVAYDWDDFMKLPTCQNGPHIMKFK</sequence>
<dbReference type="InterPro" id="IPR007051">
    <property type="entry name" value="CHORD_dom"/>
</dbReference>
<dbReference type="PANTHER" id="PTHR46983:SF3">
    <property type="entry name" value="CHPADIPLOID STATE MAINTENANCE PROTEIN CHPA"/>
    <property type="match status" value="1"/>
</dbReference>
<feature type="compositionally biased region" description="Basic and acidic residues" evidence="4">
    <location>
        <begin position="97"/>
        <end position="115"/>
    </location>
</feature>
<dbReference type="EMBL" id="CCKQ01008733">
    <property type="protein sequence ID" value="CDW80194.1"/>
    <property type="molecule type" value="Genomic_DNA"/>
</dbReference>
<dbReference type="Pfam" id="PF04968">
    <property type="entry name" value="CHORD"/>
    <property type="match status" value="2"/>
</dbReference>
<evidence type="ECO:0000256" key="2">
    <source>
        <dbReference type="ARBA" id="ARBA00022737"/>
    </source>
</evidence>
<dbReference type="PANTHER" id="PTHR46983">
    <property type="entry name" value="CYSTEINE AND HISTIDINE-RICH DOMAIN-CONTAINING PROTEIN 1"/>
    <property type="match status" value="1"/>
</dbReference>
<evidence type="ECO:0000313" key="7">
    <source>
        <dbReference type="Proteomes" id="UP000039865"/>
    </source>
</evidence>
<dbReference type="InParanoid" id="A0A078AD76"/>
<protein>
    <submittedName>
        <fullName evidence="6">Chord family protein</fullName>
    </submittedName>
</protein>
<evidence type="ECO:0000256" key="1">
    <source>
        <dbReference type="ARBA" id="ARBA00022723"/>
    </source>
</evidence>
<dbReference type="AlphaFoldDB" id="A0A078AD76"/>
<evidence type="ECO:0000313" key="6">
    <source>
        <dbReference type="EMBL" id="CDW80194.1"/>
    </source>
</evidence>
<keyword evidence="7" id="KW-1185">Reference proteome</keyword>
<feature type="region of interest" description="Disordered" evidence="4">
    <location>
        <begin position="94"/>
        <end position="123"/>
    </location>
</feature>
<dbReference type="Proteomes" id="UP000039865">
    <property type="component" value="Unassembled WGS sequence"/>
</dbReference>
<evidence type="ECO:0000259" key="5">
    <source>
        <dbReference type="PROSITE" id="PS51401"/>
    </source>
</evidence>
<evidence type="ECO:0000256" key="3">
    <source>
        <dbReference type="ARBA" id="ARBA00022833"/>
    </source>
</evidence>
<keyword evidence="2" id="KW-0677">Repeat</keyword>
<dbReference type="GO" id="GO:0046872">
    <property type="term" value="F:metal ion binding"/>
    <property type="evidence" value="ECO:0007669"/>
    <property type="project" value="UniProtKB-KW"/>
</dbReference>
<dbReference type="PROSITE" id="PS51401">
    <property type="entry name" value="CHORD"/>
    <property type="match status" value="2"/>
</dbReference>
<name>A0A078AD76_STYLE</name>
<keyword evidence="1" id="KW-0479">Metal-binding</keyword>
<dbReference type="Gene3D" id="4.10.1130.20">
    <property type="match status" value="2"/>
</dbReference>
<dbReference type="InterPro" id="IPR039790">
    <property type="entry name" value="CHRD1"/>
</dbReference>
<organism evidence="6 7">
    <name type="scientific">Stylonychia lemnae</name>
    <name type="common">Ciliate</name>
    <dbReference type="NCBI Taxonomy" id="5949"/>
    <lineage>
        <taxon>Eukaryota</taxon>
        <taxon>Sar</taxon>
        <taxon>Alveolata</taxon>
        <taxon>Ciliophora</taxon>
        <taxon>Intramacronucleata</taxon>
        <taxon>Spirotrichea</taxon>
        <taxon>Stichotrichia</taxon>
        <taxon>Sporadotrichida</taxon>
        <taxon>Oxytrichidae</taxon>
        <taxon>Stylonychinae</taxon>
        <taxon>Stylonychia</taxon>
    </lineage>
</organism>
<reference evidence="6 7" key="1">
    <citation type="submission" date="2014-06" db="EMBL/GenBank/DDBJ databases">
        <authorList>
            <person name="Swart Estienne"/>
        </authorList>
    </citation>
    <scope>NUCLEOTIDE SEQUENCE [LARGE SCALE GENOMIC DNA]</scope>
    <source>
        <strain evidence="6 7">130c</strain>
    </source>
</reference>
<gene>
    <name evidence="6" type="primary">Contig12887.g13749</name>
    <name evidence="6" type="ORF">STYLEM_9190</name>
</gene>
<feature type="domain" description="CHORD" evidence="5">
    <location>
        <begin position="134"/>
        <end position="194"/>
    </location>
</feature>